<evidence type="ECO:0000256" key="1">
    <source>
        <dbReference type="ARBA" id="ARBA00004196"/>
    </source>
</evidence>
<organism evidence="3">
    <name type="scientific">uncultured spirochete</name>
    <dbReference type="NCBI Taxonomy" id="156406"/>
    <lineage>
        <taxon>Bacteria</taxon>
        <taxon>Pseudomonadati</taxon>
        <taxon>Spirochaetota</taxon>
        <taxon>Spirochaetia</taxon>
        <taxon>Spirochaetales</taxon>
        <taxon>environmental samples</taxon>
    </lineage>
</organism>
<evidence type="ECO:0000313" key="3">
    <source>
        <dbReference type="EMBL" id="SLM18791.1"/>
    </source>
</evidence>
<protein>
    <submittedName>
        <fullName evidence="3">Uncharacterized protein</fullName>
    </submittedName>
</protein>
<sequence>MKRRLKTVLIIGVALALLLSACTIVIGYSRVLYDDNGSNSGSVPIDSSRYRYGDTVLVLGNTGNLTKNGSLFVGWNTEPDGSGRAFSPGDAFSIGSSSVVLYARWMPWTSIPGEWTLSYKWDTDPQWRSAIWTIYSDKTFTDNYGGAGVWDISGNMIQLLYNNGTYFYSYSGTLYTSSNNTWNSMQGTMSGPDIYGATHNGTWSAERGVKASRAPELPSGGLTPSGEPVK</sequence>
<reference evidence="3" key="1">
    <citation type="submission" date="2017-02" db="EMBL/GenBank/DDBJ databases">
        <authorList>
            <person name="Regsiter A."/>
            <person name="William W."/>
        </authorList>
    </citation>
    <scope>NUCLEOTIDE SEQUENCE</scope>
    <source>
        <strain evidence="3">BdmA 4</strain>
    </source>
</reference>
<feature type="region of interest" description="Disordered" evidence="2">
    <location>
        <begin position="206"/>
        <end position="230"/>
    </location>
</feature>
<dbReference type="Gene3D" id="2.60.40.4270">
    <property type="entry name" value="Listeria-Bacteroides repeat domain"/>
    <property type="match status" value="1"/>
</dbReference>
<dbReference type="AlphaFoldDB" id="A0A3P3XR42"/>
<accession>A0A3P3XR42</accession>
<dbReference type="Pfam" id="PF09479">
    <property type="entry name" value="Flg_new"/>
    <property type="match status" value="1"/>
</dbReference>
<comment type="subcellular location">
    <subcellularLocation>
        <location evidence="1">Cell envelope</location>
    </subcellularLocation>
</comment>
<dbReference type="InterPro" id="IPR013378">
    <property type="entry name" value="InlB-like_B-rpt"/>
</dbReference>
<evidence type="ECO:0000256" key="2">
    <source>
        <dbReference type="SAM" id="MobiDB-lite"/>
    </source>
</evidence>
<dbReference type="EMBL" id="FWDO01000005">
    <property type="protein sequence ID" value="SLM18791.1"/>
    <property type="molecule type" value="Genomic_DNA"/>
</dbReference>
<dbReference type="GO" id="GO:0030313">
    <property type="term" value="C:cell envelope"/>
    <property type="evidence" value="ECO:0007669"/>
    <property type="project" value="UniProtKB-SubCell"/>
</dbReference>
<gene>
    <name evidence="3" type="ORF">SPIRO4BDMA_50306</name>
</gene>
<dbReference type="InterPro" id="IPR042229">
    <property type="entry name" value="Listeria/Bacterioides_rpt_sf"/>
</dbReference>
<dbReference type="PROSITE" id="PS51257">
    <property type="entry name" value="PROKAR_LIPOPROTEIN"/>
    <property type="match status" value="1"/>
</dbReference>
<proteinExistence type="predicted"/>
<dbReference type="InterPro" id="IPR010916">
    <property type="entry name" value="TonB_box_CS"/>
</dbReference>
<name>A0A3P3XR42_9SPIR</name>
<dbReference type="PROSITE" id="PS00430">
    <property type="entry name" value="TONB_DEPENDENT_REC_1"/>
    <property type="match status" value="1"/>
</dbReference>